<sequence>LEKSVDETHLTWEQKREAENFLNIKKAIFARDTNDISQTNLMIHEINTGSATPIKQTPYRAAPSVREFIRKEVERLKEKCLIKESKSPWASPIVVVPKKGGKLRMCVDYRKLNAVTKKDAFPLPRIDELLEVFGCASWFSTLDLMSGYWQ</sequence>
<accession>A0ACA9SGT6</accession>
<gene>
    <name evidence="1" type="ORF">RPERSI_LOCUS30905</name>
</gene>
<feature type="non-terminal residue" evidence="1">
    <location>
        <position position="150"/>
    </location>
</feature>
<proteinExistence type="predicted"/>
<evidence type="ECO:0000313" key="2">
    <source>
        <dbReference type="Proteomes" id="UP000789920"/>
    </source>
</evidence>
<protein>
    <submittedName>
        <fullName evidence="1">3882_t:CDS:1</fullName>
    </submittedName>
</protein>
<name>A0ACA9SGT6_9GLOM</name>
<comment type="caution">
    <text evidence="1">The sequence shown here is derived from an EMBL/GenBank/DDBJ whole genome shotgun (WGS) entry which is preliminary data.</text>
</comment>
<dbReference type="EMBL" id="CAJVQC010122450">
    <property type="protein sequence ID" value="CAG8839056.1"/>
    <property type="molecule type" value="Genomic_DNA"/>
</dbReference>
<evidence type="ECO:0000313" key="1">
    <source>
        <dbReference type="EMBL" id="CAG8839056.1"/>
    </source>
</evidence>
<reference evidence="1" key="1">
    <citation type="submission" date="2021-06" db="EMBL/GenBank/DDBJ databases">
        <authorList>
            <person name="Kallberg Y."/>
            <person name="Tangrot J."/>
            <person name="Rosling A."/>
        </authorList>
    </citation>
    <scope>NUCLEOTIDE SEQUENCE</scope>
    <source>
        <strain evidence="1">MA461A</strain>
    </source>
</reference>
<keyword evidence="2" id="KW-1185">Reference proteome</keyword>
<dbReference type="Proteomes" id="UP000789920">
    <property type="component" value="Unassembled WGS sequence"/>
</dbReference>
<feature type="non-terminal residue" evidence="1">
    <location>
        <position position="1"/>
    </location>
</feature>
<organism evidence="1 2">
    <name type="scientific">Racocetra persica</name>
    <dbReference type="NCBI Taxonomy" id="160502"/>
    <lineage>
        <taxon>Eukaryota</taxon>
        <taxon>Fungi</taxon>
        <taxon>Fungi incertae sedis</taxon>
        <taxon>Mucoromycota</taxon>
        <taxon>Glomeromycotina</taxon>
        <taxon>Glomeromycetes</taxon>
        <taxon>Diversisporales</taxon>
        <taxon>Gigasporaceae</taxon>
        <taxon>Racocetra</taxon>
    </lineage>
</organism>